<protein>
    <submittedName>
        <fullName evidence="10">Lipopolysaccharide biosynthesis protein</fullName>
    </submittedName>
</protein>
<evidence type="ECO:0000256" key="4">
    <source>
        <dbReference type="ARBA" id="ARBA00022692"/>
    </source>
</evidence>
<feature type="transmembrane region" description="Helical" evidence="8">
    <location>
        <begin position="384"/>
        <end position="404"/>
    </location>
</feature>
<comment type="subcellular location">
    <subcellularLocation>
        <location evidence="1">Cell membrane</location>
        <topology evidence="1">Multi-pass membrane protein</topology>
    </subcellularLocation>
</comment>
<keyword evidence="4 8" id="KW-0812">Transmembrane</keyword>
<dbReference type="GO" id="GO:0005886">
    <property type="term" value="C:plasma membrane"/>
    <property type="evidence" value="ECO:0007669"/>
    <property type="project" value="UniProtKB-SubCell"/>
</dbReference>
<dbReference type="GeneID" id="76723509"/>
<feature type="region of interest" description="Disordered" evidence="7">
    <location>
        <begin position="497"/>
        <end position="538"/>
    </location>
</feature>
<feature type="transmembrane region" description="Helical" evidence="8">
    <location>
        <begin position="444"/>
        <end position="466"/>
    </location>
</feature>
<dbReference type="KEGG" id="mmuc:C1S78_001260"/>
<dbReference type="CDD" id="cd13127">
    <property type="entry name" value="MATE_tuaB_like"/>
    <property type="match status" value="1"/>
</dbReference>
<evidence type="ECO:0000313" key="10">
    <source>
        <dbReference type="EMBL" id="TLH51162.1"/>
    </source>
</evidence>
<evidence type="ECO:0000256" key="1">
    <source>
        <dbReference type="ARBA" id="ARBA00004651"/>
    </source>
</evidence>
<comment type="similarity">
    <text evidence="2">Belongs to the polysaccharide synthase family.</text>
</comment>
<dbReference type="InterPro" id="IPR050833">
    <property type="entry name" value="Poly_Biosynth_Transport"/>
</dbReference>
<gene>
    <name evidence="9" type="ORF">C1S78_001260</name>
    <name evidence="10" type="ORF">C1S78_01270</name>
</gene>
<feature type="transmembrane region" description="Helical" evidence="8">
    <location>
        <begin position="115"/>
        <end position="133"/>
    </location>
</feature>
<feature type="transmembrane region" description="Helical" evidence="8">
    <location>
        <begin position="145"/>
        <end position="167"/>
    </location>
</feature>
<reference evidence="10" key="1">
    <citation type="submission" date="2018-01" db="EMBL/GenBank/DDBJ databases">
        <title>Comparative genomics of Mycobacterium mucogenicum and Mycobacterium neoaurum clade members emphasizing tRNA and non-coding RNA.</title>
        <authorList>
            <person name="Behra P.R.K."/>
            <person name="Pettersson B.M.F."/>
            <person name="Das S."/>
            <person name="Dasgupta S."/>
            <person name="Kirsebom L.A."/>
        </authorList>
    </citation>
    <scope>NUCLEOTIDE SEQUENCE</scope>
    <source>
        <strain evidence="10">DSM 44124</strain>
    </source>
</reference>
<dbReference type="EMBL" id="CP062008">
    <property type="protein sequence ID" value="QPG69700.1"/>
    <property type="molecule type" value="Genomic_DNA"/>
</dbReference>
<evidence type="ECO:0000256" key="3">
    <source>
        <dbReference type="ARBA" id="ARBA00022475"/>
    </source>
</evidence>
<evidence type="ECO:0000256" key="2">
    <source>
        <dbReference type="ARBA" id="ARBA00007430"/>
    </source>
</evidence>
<proteinExistence type="inferred from homology"/>
<feature type="transmembrane region" description="Helical" evidence="8">
    <location>
        <begin position="329"/>
        <end position="352"/>
    </location>
</feature>
<feature type="transmembrane region" description="Helical" evidence="8">
    <location>
        <begin position="212"/>
        <end position="233"/>
    </location>
</feature>
<feature type="transmembrane region" description="Helical" evidence="8">
    <location>
        <begin position="21"/>
        <end position="41"/>
    </location>
</feature>
<sequence>MSDHSDNPRPVSAKRAGAVTIVGQLVKALVQLVGLIAFSHLLSPRDIGIFTMLVVVLSLGELLRDFGLSQASIQTAVLTQRQASNLFWSNVLIGVVMACTLYTAAPALADLYGEPALRTVAPWVALAFIINALQAQFQVRLTRDLRFVALTATDASAQVMGLVAGLIAAVEGLGYWSLVIQMLVIYASVLAQRAVIADWWPGRPRRTDGMVALYRFGLHSGLAQLTNYVAFNADSYVVGTRWGASALGIYNRAFQMFTVPASQLLAPLTNVVLPYLSKRHHDSDSFYPFLLKVQVFISVVLTGLFSIAASLAAPIVITALGQQWRESAPLLSILSIGGAIQVLSYVTFWAYLASDNTRPLLFSALVTRSILVLCIIGGSTMGLTGVACGVTAGLTAAWFINLAWLKRCNHMPISSFAKSGLHVLLCGAVAGGMGWYLVTHLVHASPLGSMLVGVPAVTAIYISLIMSSRSVRTLFRDAVDPIVARLGGPYPRYSRSHCGPSSEHVQDGNQAQPVFTDSRIQQVTDDESATIPRHQSRQ</sequence>
<dbReference type="RefSeq" id="WP_053854748.1">
    <property type="nucleotide sequence ID" value="NZ_ANBS01000071.1"/>
</dbReference>
<accession>A0A8H2J8T4</accession>
<name>A0A8H2J8T4_MYCMU</name>
<feature type="transmembrane region" description="Helical" evidence="8">
    <location>
        <begin position="416"/>
        <end position="438"/>
    </location>
</feature>
<keyword evidence="6 8" id="KW-0472">Membrane</keyword>
<feature type="transmembrane region" description="Helical" evidence="8">
    <location>
        <begin position="359"/>
        <end position="378"/>
    </location>
</feature>
<feature type="transmembrane region" description="Helical" evidence="8">
    <location>
        <begin position="173"/>
        <end position="191"/>
    </location>
</feature>
<dbReference type="PANTHER" id="PTHR30250:SF10">
    <property type="entry name" value="LIPOPOLYSACCHARIDE BIOSYNTHESIS PROTEIN WZXC"/>
    <property type="match status" value="1"/>
</dbReference>
<organism evidence="10">
    <name type="scientific">Mycolicibacterium mucogenicum DSM 44124</name>
    <dbReference type="NCBI Taxonomy" id="1226753"/>
    <lineage>
        <taxon>Bacteria</taxon>
        <taxon>Bacillati</taxon>
        <taxon>Actinomycetota</taxon>
        <taxon>Actinomycetes</taxon>
        <taxon>Mycobacteriales</taxon>
        <taxon>Mycobacteriaceae</taxon>
        <taxon>Mycolicibacterium</taxon>
    </lineage>
</organism>
<dbReference type="EMBL" id="POTL01000001">
    <property type="protein sequence ID" value="TLH51162.1"/>
    <property type="molecule type" value="Genomic_DNA"/>
</dbReference>
<dbReference type="AlphaFoldDB" id="A0A8H2J8T4"/>
<keyword evidence="11" id="KW-1185">Reference proteome</keyword>
<evidence type="ECO:0000313" key="9">
    <source>
        <dbReference type="EMBL" id="QPG69700.1"/>
    </source>
</evidence>
<evidence type="ECO:0000313" key="11">
    <source>
        <dbReference type="Proteomes" id="UP000309231"/>
    </source>
</evidence>
<keyword evidence="3" id="KW-1003">Cell membrane</keyword>
<reference evidence="9 11" key="3">
    <citation type="journal article" date="2019" name="Sci. Rep.">
        <title>Insight into the biology of Mycobacterium mucogenicum and Mycobacterium neoaurum clade members.</title>
        <authorList>
            <person name="Behra P.R.K."/>
            <person name="Pettersson B.M.F."/>
            <person name="Ramesh M."/>
            <person name="Dasgupta S."/>
            <person name="Kirsebom L.A."/>
        </authorList>
    </citation>
    <scope>NUCLEOTIDE SEQUENCE [LARGE SCALE GENOMIC DNA]</scope>
    <source>
        <strain evidence="9 11">DSM 44124</strain>
    </source>
</reference>
<evidence type="ECO:0000256" key="5">
    <source>
        <dbReference type="ARBA" id="ARBA00022989"/>
    </source>
</evidence>
<evidence type="ECO:0000256" key="7">
    <source>
        <dbReference type="SAM" id="MobiDB-lite"/>
    </source>
</evidence>
<dbReference type="PANTHER" id="PTHR30250">
    <property type="entry name" value="PST FAMILY PREDICTED COLANIC ACID TRANSPORTER"/>
    <property type="match status" value="1"/>
</dbReference>
<dbReference type="Proteomes" id="UP000309231">
    <property type="component" value="Chromosome"/>
</dbReference>
<reference evidence="9 11" key="2">
    <citation type="journal article" date="2019" name="BMC Evol. Biol.">
        <title>Comparative genomics of Mycobacterium mucogenicum and Mycobacterium neoaurum clade members emphasizing tRNA and non-coding RNA.</title>
        <authorList>
            <person name="Behra P.R.K."/>
            <person name="Pettersson B.M.F."/>
            <person name="Das S."/>
            <person name="Dasgupta S."/>
            <person name="Kirsebom L.A."/>
        </authorList>
    </citation>
    <scope>NUCLEOTIDE SEQUENCE [LARGE SCALE GENOMIC DNA]</scope>
    <source>
        <strain evidence="9 11">DSM 44124</strain>
    </source>
</reference>
<keyword evidence="5 8" id="KW-1133">Transmembrane helix</keyword>
<feature type="transmembrane region" description="Helical" evidence="8">
    <location>
        <begin position="289"/>
        <end position="317"/>
    </location>
</feature>
<dbReference type="Pfam" id="PF13440">
    <property type="entry name" value="Polysacc_synt_3"/>
    <property type="match status" value="1"/>
</dbReference>
<feature type="transmembrane region" description="Helical" evidence="8">
    <location>
        <begin position="253"/>
        <end position="277"/>
    </location>
</feature>
<evidence type="ECO:0000256" key="6">
    <source>
        <dbReference type="ARBA" id="ARBA00023136"/>
    </source>
</evidence>
<evidence type="ECO:0000256" key="8">
    <source>
        <dbReference type="SAM" id="Phobius"/>
    </source>
</evidence>
<feature type="transmembrane region" description="Helical" evidence="8">
    <location>
        <begin position="87"/>
        <end position="109"/>
    </location>
</feature>
<feature type="compositionally biased region" description="Polar residues" evidence="7">
    <location>
        <begin position="507"/>
        <end position="523"/>
    </location>
</feature>